<organism evidence="1 2">
    <name type="scientific">Tritrichomonas foetus</name>
    <dbReference type="NCBI Taxonomy" id="1144522"/>
    <lineage>
        <taxon>Eukaryota</taxon>
        <taxon>Metamonada</taxon>
        <taxon>Parabasalia</taxon>
        <taxon>Tritrichomonadida</taxon>
        <taxon>Tritrichomonadidae</taxon>
        <taxon>Tritrichomonas</taxon>
    </lineage>
</organism>
<gene>
    <name evidence="1" type="ORF">TRFO_33775</name>
</gene>
<reference evidence="1" key="1">
    <citation type="submission" date="2016-10" db="EMBL/GenBank/DDBJ databases">
        <authorList>
            <person name="Benchimol M."/>
            <person name="Almeida L.G."/>
            <person name="Vasconcelos A.T."/>
            <person name="Perreira-Neves A."/>
            <person name="Rosa I.A."/>
            <person name="Tasca T."/>
            <person name="Bogo M.R."/>
            <person name="de Souza W."/>
        </authorList>
    </citation>
    <scope>NUCLEOTIDE SEQUENCE [LARGE SCALE GENOMIC DNA]</scope>
    <source>
        <strain evidence="1">K</strain>
    </source>
</reference>
<sequence>MFEDFCRQPYSSSLFNIEPDDFLIPSVKNVLTLDNTLHNPKRSKKIRRTKSFTFANTDENSLSYKNSTVLNQPSTEQNANFRFQIPEFQESSYLFNNLLPKHKIDITNKNNHIGNFPLVSYDPNYVGIKGNLEQKVFNSLLPNDDPFLLDDILSQCIENLY</sequence>
<name>A0A1J4JKX3_9EUKA</name>
<dbReference type="AlphaFoldDB" id="A0A1J4JKX3"/>
<keyword evidence="2" id="KW-1185">Reference proteome</keyword>
<accession>A0A1J4JKX3</accession>
<protein>
    <submittedName>
        <fullName evidence="1">Uncharacterized protein</fullName>
    </submittedName>
</protein>
<evidence type="ECO:0000313" key="2">
    <source>
        <dbReference type="Proteomes" id="UP000179807"/>
    </source>
</evidence>
<proteinExistence type="predicted"/>
<evidence type="ECO:0000313" key="1">
    <source>
        <dbReference type="EMBL" id="OHS99742.1"/>
    </source>
</evidence>
<comment type="caution">
    <text evidence="1">The sequence shown here is derived from an EMBL/GenBank/DDBJ whole genome shotgun (WGS) entry which is preliminary data.</text>
</comment>
<dbReference type="RefSeq" id="XP_068352879.1">
    <property type="nucleotide sequence ID" value="XM_068509270.1"/>
</dbReference>
<dbReference type="EMBL" id="MLAK01000990">
    <property type="protein sequence ID" value="OHS99742.1"/>
    <property type="molecule type" value="Genomic_DNA"/>
</dbReference>
<dbReference type="VEuPathDB" id="TrichDB:TRFO_33775"/>
<dbReference type="GeneID" id="94843974"/>
<dbReference type="Proteomes" id="UP000179807">
    <property type="component" value="Unassembled WGS sequence"/>
</dbReference>